<evidence type="ECO:0000313" key="2">
    <source>
        <dbReference type="Proteomes" id="UP001626550"/>
    </source>
</evidence>
<keyword evidence="2" id="KW-1185">Reference proteome</keyword>
<feature type="non-terminal residue" evidence="1">
    <location>
        <position position="1"/>
    </location>
</feature>
<name>A0ABD2PIU9_9PLAT</name>
<organism evidence="1 2">
    <name type="scientific">Cichlidogyrus casuarinus</name>
    <dbReference type="NCBI Taxonomy" id="1844966"/>
    <lineage>
        <taxon>Eukaryota</taxon>
        <taxon>Metazoa</taxon>
        <taxon>Spiralia</taxon>
        <taxon>Lophotrochozoa</taxon>
        <taxon>Platyhelminthes</taxon>
        <taxon>Monogenea</taxon>
        <taxon>Monopisthocotylea</taxon>
        <taxon>Dactylogyridea</taxon>
        <taxon>Ancyrocephalidae</taxon>
        <taxon>Cichlidogyrus</taxon>
    </lineage>
</organism>
<gene>
    <name evidence="1" type="ORF">Ciccas_014171</name>
</gene>
<comment type="caution">
    <text evidence="1">The sequence shown here is derived from an EMBL/GenBank/DDBJ whole genome shotgun (WGS) entry which is preliminary data.</text>
</comment>
<accession>A0ABD2PIU9</accession>
<protein>
    <submittedName>
        <fullName evidence="1">Uncharacterized protein</fullName>
    </submittedName>
</protein>
<dbReference type="AlphaFoldDB" id="A0ABD2PIU9"/>
<dbReference type="Proteomes" id="UP001626550">
    <property type="component" value="Unassembled WGS sequence"/>
</dbReference>
<dbReference type="EMBL" id="JBJKFK010007671">
    <property type="protein sequence ID" value="KAL3307319.1"/>
    <property type="molecule type" value="Genomic_DNA"/>
</dbReference>
<sequence length="235" mass="27230">ILKDREEWIKEADRDQLNEEETNKLLSADVVIKRDRLKQLLGELQSANIMKLEVVSQFDLIERRFDAALNKLESRLESKFYWLQQAVPKLEALLRAGSCANDAPDQFQAWIKQLGQLTSDQQDLPPEQRQQFSQFIDLLFQYSHPPDFDQKLSQLQSDLDACVQSSSIISTVNNADELSHHRISMQQALDKCHALFPLLQRLQADENQHPQLSSWTAHLKVTPKLEQRLIACQRE</sequence>
<proteinExistence type="predicted"/>
<evidence type="ECO:0000313" key="1">
    <source>
        <dbReference type="EMBL" id="KAL3307319.1"/>
    </source>
</evidence>
<reference evidence="1 2" key="1">
    <citation type="submission" date="2024-11" db="EMBL/GenBank/DDBJ databases">
        <title>Adaptive evolution of stress response genes in parasites aligns with host niche diversity.</title>
        <authorList>
            <person name="Hahn C."/>
            <person name="Resl P."/>
        </authorList>
    </citation>
    <scope>NUCLEOTIDE SEQUENCE [LARGE SCALE GENOMIC DNA]</scope>
    <source>
        <strain evidence="1">EGGRZ-B1_66</strain>
        <tissue evidence="1">Body</tissue>
    </source>
</reference>
<feature type="non-terminal residue" evidence="1">
    <location>
        <position position="235"/>
    </location>
</feature>